<dbReference type="Pfam" id="PF18928">
    <property type="entry name" value="DUF5677"/>
    <property type="match status" value="1"/>
</dbReference>
<name>A0ABV2RA25_9CAUL</name>
<evidence type="ECO:0000313" key="2">
    <source>
        <dbReference type="Proteomes" id="UP001549313"/>
    </source>
</evidence>
<dbReference type="InterPro" id="IPR043733">
    <property type="entry name" value="DUF5677"/>
</dbReference>
<proteinExistence type="predicted"/>
<accession>A0ABV2RA25</accession>
<reference evidence="1 2" key="1">
    <citation type="submission" date="2024-06" db="EMBL/GenBank/DDBJ databases">
        <title>Sorghum-associated microbial communities from plants grown in Nebraska, USA.</title>
        <authorList>
            <person name="Schachtman D."/>
        </authorList>
    </citation>
    <scope>NUCLEOTIDE SEQUENCE [LARGE SCALE GENOMIC DNA]</scope>
    <source>
        <strain evidence="1 2">2814</strain>
    </source>
</reference>
<dbReference type="EMBL" id="JBEPTF010000001">
    <property type="protein sequence ID" value="MET4683163.1"/>
    <property type="molecule type" value="Genomic_DNA"/>
</dbReference>
<dbReference type="Proteomes" id="UP001549313">
    <property type="component" value="Unassembled WGS sequence"/>
</dbReference>
<dbReference type="RefSeq" id="WP_354088096.1">
    <property type="nucleotide sequence ID" value="NZ_JBEPTF010000001.1"/>
</dbReference>
<comment type="caution">
    <text evidence="1">The sequence shown here is derived from an EMBL/GenBank/DDBJ whole genome shotgun (WGS) entry which is preliminary data.</text>
</comment>
<evidence type="ECO:0000313" key="1">
    <source>
        <dbReference type="EMBL" id="MET4683163.1"/>
    </source>
</evidence>
<organism evidence="1 2">
    <name type="scientific">Brevundimonas faecalis</name>
    <dbReference type="NCBI Taxonomy" id="947378"/>
    <lineage>
        <taxon>Bacteria</taxon>
        <taxon>Pseudomonadati</taxon>
        <taxon>Pseudomonadota</taxon>
        <taxon>Alphaproteobacteria</taxon>
        <taxon>Caulobacterales</taxon>
        <taxon>Caulobacteraceae</taxon>
        <taxon>Brevundimonas</taxon>
    </lineage>
</organism>
<protein>
    <submittedName>
        <fullName evidence="1">Uncharacterized protein</fullName>
    </submittedName>
</protein>
<sequence length="304" mass="33789">MNDRLDHVGKLRAQFASIATEPVTAPLTLQTFTDHTFSMACTAMLAKCIEYNVAANHEGALPISHAILSAGLRGICEDLIALKYLKRFDPTVANEIVLSASMVEVHTGVERQRDFIYRNSPTQLFVGANRSGTTVLANVKSAKARLKAAWHKAGLKDRPTIKAMAEATSLERLYSFLYFATSNHVHHNIRTLFITAWSPEEGPVGFSSTNLADYYNAFNSFYGALLYCGIVWSGLPIHTMPAHQERAAEIEVILQDVKWWPETVTRDEMNMGKISAIDVLNNLVMREMEPATGLSIFEELKIAI</sequence>
<keyword evidence="2" id="KW-1185">Reference proteome</keyword>
<gene>
    <name evidence="1" type="ORF">ABIE19_001072</name>
</gene>